<keyword evidence="3" id="KW-1185">Reference proteome</keyword>
<gene>
    <name evidence="2" type="ORF">ACFPVW_05030</name>
</gene>
<dbReference type="Proteomes" id="UP001596132">
    <property type="component" value="Unassembled WGS sequence"/>
</dbReference>
<evidence type="ECO:0000256" key="1">
    <source>
        <dbReference type="SAM" id="MobiDB-lite"/>
    </source>
</evidence>
<dbReference type="EMBL" id="JBHSPP010000005">
    <property type="protein sequence ID" value="MFC5705446.1"/>
    <property type="molecule type" value="Genomic_DNA"/>
</dbReference>
<accession>A0ABW0Y6T7</accession>
<comment type="caution">
    <text evidence="2">The sequence shown here is derived from an EMBL/GenBank/DDBJ whole genome shotgun (WGS) entry which is preliminary data.</text>
</comment>
<reference evidence="3" key="1">
    <citation type="journal article" date="2019" name="Int. J. Syst. Evol. Microbiol.">
        <title>The Global Catalogue of Microorganisms (GCM) 10K type strain sequencing project: providing services to taxonomists for standard genome sequencing and annotation.</title>
        <authorList>
            <consortium name="The Broad Institute Genomics Platform"/>
            <consortium name="The Broad Institute Genome Sequencing Center for Infectious Disease"/>
            <person name="Wu L."/>
            <person name="Ma J."/>
        </authorList>
    </citation>
    <scope>NUCLEOTIDE SEQUENCE [LARGE SCALE GENOMIC DNA]</scope>
    <source>
        <strain evidence="3">KCTC 15012</strain>
    </source>
</reference>
<feature type="compositionally biased region" description="Basic and acidic residues" evidence="1">
    <location>
        <begin position="1"/>
        <end position="10"/>
    </location>
</feature>
<sequence>MSIRKLDDGKPLPWIADMRPGGRDGPRRRKRFATKAEATA</sequence>
<evidence type="ECO:0000313" key="3">
    <source>
        <dbReference type="Proteomes" id="UP001596132"/>
    </source>
</evidence>
<organism evidence="2 3">
    <name type="scientific">Aeromonas eucrenophila</name>
    <dbReference type="NCBI Taxonomy" id="649"/>
    <lineage>
        <taxon>Bacteria</taxon>
        <taxon>Pseudomonadati</taxon>
        <taxon>Pseudomonadota</taxon>
        <taxon>Gammaproteobacteria</taxon>
        <taxon>Aeromonadales</taxon>
        <taxon>Aeromonadaceae</taxon>
        <taxon>Aeromonas</taxon>
    </lineage>
</organism>
<proteinExistence type="predicted"/>
<evidence type="ECO:0008006" key="4">
    <source>
        <dbReference type="Google" id="ProtNLM"/>
    </source>
</evidence>
<dbReference type="RefSeq" id="WP_269429042.1">
    <property type="nucleotide sequence ID" value="NZ_CDDF01000005.1"/>
</dbReference>
<protein>
    <recommendedName>
        <fullName evidence="4">Integrase</fullName>
    </recommendedName>
</protein>
<evidence type="ECO:0000313" key="2">
    <source>
        <dbReference type="EMBL" id="MFC5705446.1"/>
    </source>
</evidence>
<name>A0ABW0Y6T7_9GAMM</name>
<feature type="region of interest" description="Disordered" evidence="1">
    <location>
        <begin position="1"/>
        <end position="40"/>
    </location>
</feature>